<evidence type="ECO:0000313" key="4">
    <source>
        <dbReference type="EMBL" id="MEK9502389.1"/>
    </source>
</evidence>
<dbReference type="PANTHER" id="PTHR44591:SF3">
    <property type="entry name" value="RESPONSE REGULATORY DOMAIN-CONTAINING PROTEIN"/>
    <property type="match status" value="1"/>
</dbReference>
<proteinExistence type="predicted"/>
<sequence>MVDDEGHAREVVGLALEVAGFEVLFAVDGREGLERTLQELPDLVLTDIHMPRMDGNDLAREVVNRMGRTAPPVVGFTADRDAVDAMRERDVFHAVLRKPVSPSALISLVRSIVTPEGAP</sequence>
<evidence type="ECO:0000256" key="1">
    <source>
        <dbReference type="ARBA" id="ARBA00022553"/>
    </source>
</evidence>
<keyword evidence="5" id="KW-1185">Reference proteome</keyword>
<comment type="caution">
    <text evidence="4">The sequence shown here is derived from an EMBL/GenBank/DDBJ whole genome shotgun (WGS) entry which is preliminary data.</text>
</comment>
<feature type="domain" description="Response regulatory" evidence="3">
    <location>
        <begin position="1"/>
        <end position="113"/>
    </location>
</feature>
<feature type="modified residue" description="4-aspartylphosphate" evidence="2">
    <location>
        <position position="47"/>
    </location>
</feature>
<evidence type="ECO:0000259" key="3">
    <source>
        <dbReference type="PROSITE" id="PS50110"/>
    </source>
</evidence>
<dbReference type="SMART" id="SM00448">
    <property type="entry name" value="REC"/>
    <property type="match status" value="1"/>
</dbReference>
<dbReference type="PROSITE" id="PS50110">
    <property type="entry name" value="RESPONSE_REGULATORY"/>
    <property type="match status" value="1"/>
</dbReference>
<keyword evidence="1 2" id="KW-0597">Phosphoprotein</keyword>
<evidence type="ECO:0000256" key="2">
    <source>
        <dbReference type="PROSITE-ProRule" id="PRU00169"/>
    </source>
</evidence>
<dbReference type="InterPro" id="IPR011006">
    <property type="entry name" value="CheY-like_superfamily"/>
</dbReference>
<evidence type="ECO:0000313" key="5">
    <source>
        <dbReference type="Proteomes" id="UP001484239"/>
    </source>
</evidence>
<dbReference type="Proteomes" id="UP001484239">
    <property type="component" value="Unassembled WGS sequence"/>
</dbReference>
<dbReference type="InterPro" id="IPR001789">
    <property type="entry name" value="Sig_transdc_resp-reg_receiver"/>
</dbReference>
<accession>A0ABU9ECF8</accession>
<dbReference type="PANTHER" id="PTHR44591">
    <property type="entry name" value="STRESS RESPONSE REGULATOR PROTEIN 1"/>
    <property type="match status" value="1"/>
</dbReference>
<dbReference type="Gene3D" id="3.40.50.2300">
    <property type="match status" value="1"/>
</dbReference>
<gene>
    <name evidence="4" type="ORF">WI372_15455</name>
</gene>
<dbReference type="Pfam" id="PF00072">
    <property type="entry name" value="Response_reg"/>
    <property type="match status" value="1"/>
</dbReference>
<dbReference type="RefSeq" id="WP_405278499.1">
    <property type="nucleotide sequence ID" value="NZ_JBBHLI010000011.1"/>
</dbReference>
<name>A0ABU9ECF8_9BACT</name>
<reference evidence="4 5" key="1">
    <citation type="submission" date="2024-02" db="EMBL/GenBank/DDBJ databases">
        <title>A novel Gemmatimonadota bacterium.</title>
        <authorList>
            <person name="Du Z.-J."/>
            <person name="Ye Y.-Q."/>
        </authorList>
    </citation>
    <scope>NUCLEOTIDE SEQUENCE [LARGE SCALE GENOMIC DNA]</scope>
    <source>
        <strain evidence="4 5">DH-20</strain>
    </source>
</reference>
<protein>
    <submittedName>
        <fullName evidence="4">Response regulator</fullName>
    </submittedName>
</protein>
<organism evidence="4 5">
    <name type="scientific">Gaopeijia maritima</name>
    <dbReference type="NCBI Taxonomy" id="3119007"/>
    <lineage>
        <taxon>Bacteria</taxon>
        <taxon>Pseudomonadati</taxon>
        <taxon>Gemmatimonadota</taxon>
        <taxon>Longimicrobiia</taxon>
        <taxon>Gaopeijiales</taxon>
        <taxon>Gaopeijiaceae</taxon>
        <taxon>Gaopeijia</taxon>
    </lineage>
</organism>
<dbReference type="InterPro" id="IPR050595">
    <property type="entry name" value="Bact_response_regulator"/>
</dbReference>
<dbReference type="EMBL" id="JBBHLI010000011">
    <property type="protein sequence ID" value="MEK9502389.1"/>
    <property type="molecule type" value="Genomic_DNA"/>
</dbReference>
<dbReference type="CDD" id="cd17546">
    <property type="entry name" value="REC_hyHK_CKI1_RcsC-like"/>
    <property type="match status" value="1"/>
</dbReference>
<dbReference type="SUPFAM" id="SSF52172">
    <property type="entry name" value="CheY-like"/>
    <property type="match status" value="1"/>
</dbReference>